<dbReference type="PANTHER" id="PTHR43184:SF30">
    <property type="entry name" value="MFS DOMAIN-CONTAINING PROTEIN"/>
    <property type="match status" value="1"/>
</dbReference>
<dbReference type="GO" id="GO:0022857">
    <property type="term" value="F:transmembrane transporter activity"/>
    <property type="evidence" value="ECO:0007669"/>
    <property type="project" value="InterPro"/>
</dbReference>
<feature type="transmembrane region" description="Helical" evidence="8">
    <location>
        <begin position="65"/>
        <end position="88"/>
    </location>
</feature>
<evidence type="ECO:0000256" key="1">
    <source>
        <dbReference type="ARBA" id="ARBA00004141"/>
    </source>
</evidence>
<evidence type="ECO:0000256" key="7">
    <source>
        <dbReference type="ARBA" id="ARBA00023136"/>
    </source>
</evidence>
<keyword evidence="4" id="KW-0762">Sugar transport</keyword>
<feature type="transmembrane region" description="Helical" evidence="8">
    <location>
        <begin position="367"/>
        <end position="390"/>
    </location>
</feature>
<evidence type="ECO:0000256" key="6">
    <source>
        <dbReference type="ARBA" id="ARBA00022989"/>
    </source>
</evidence>
<evidence type="ECO:0000256" key="4">
    <source>
        <dbReference type="ARBA" id="ARBA00022597"/>
    </source>
</evidence>
<dbReference type="InterPro" id="IPR000849">
    <property type="entry name" value="Sugar_P_transporter"/>
</dbReference>
<keyword evidence="7 8" id="KW-0472">Membrane</keyword>
<evidence type="ECO:0000256" key="8">
    <source>
        <dbReference type="SAM" id="Phobius"/>
    </source>
</evidence>
<feature type="transmembrane region" description="Helical" evidence="8">
    <location>
        <begin position="233"/>
        <end position="253"/>
    </location>
</feature>
<evidence type="ECO:0000256" key="5">
    <source>
        <dbReference type="ARBA" id="ARBA00022692"/>
    </source>
</evidence>
<evidence type="ECO:0000256" key="9">
    <source>
        <dbReference type="SAM" id="SignalP"/>
    </source>
</evidence>
<feature type="transmembrane region" description="Helical" evidence="8">
    <location>
        <begin position="142"/>
        <end position="161"/>
    </location>
</feature>
<comment type="caution">
    <text evidence="10">The sequence shown here is derived from an EMBL/GenBank/DDBJ whole genome shotgun (WGS) entry which is preliminary data.</text>
</comment>
<feature type="transmembrane region" description="Helical" evidence="8">
    <location>
        <begin position="297"/>
        <end position="318"/>
    </location>
</feature>
<dbReference type="EMBL" id="JABXBU010002072">
    <property type="protein sequence ID" value="KAF8778256.1"/>
    <property type="molecule type" value="Genomic_DNA"/>
</dbReference>
<dbReference type="SUPFAM" id="SSF103473">
    <property type="entry name" value="MFS general substrate transporter"/>
    <property type="match status" value="1"/>
</dbReference>
<dbReference type="AlphaFoldDB" id="A0A8T0EV57"/>
<comment type="subcellular location">
    <subcellularLocation>
        <location evidence="1">Membrane</location>
        <topology evidence="1">Multi-pass membrane protein</topology>
    </subcellularLocation>
</comment>
<dbReference type="InterPro" id="IPR036259">
    <property type="entry name" value="MFS_trans_sf"/>
</dbReference>
<proteinExistence type="inferred from homology"/>
<evidence type="ECO:0000313" key="10">
    <source>
        <dbReference type="EMBL" id="KAF8778256.1"/>
    </source>
</evidence>
<reference evidence="10" key="2">
    <citation type="submission" date="2020-06" db="EMBL/GenBank/DDBJ databases">
        <authorList>
            <person name="Sheffer M."/>
        </authorList>
    </citation>
    <scope>NUCLEOTIDE SEQUENCE</scope>
</reference>
<dbReference type="Gene3D" id="1.20.1250.20">
    <property type="entry name" value="MFS general substrate transporter like domains"/>
    <property type="match status" value="1"/>
</dbReference>
<dbReference type="PIRSF" id="PIRSF002808">
    <property type="entry name" value="Hexose_phosphate_transp"/>
    <property type="match status" value="1"/>
</dbReference>
<feature type="signal peptide" evidence="9">
    <location>
        <begin position="1"/>
        <end position="15"/>
    </location>
</feature>
<comment type="similarity">
    <text evidence="2">Belongs to the major facilitator superfamily. Organophosphate:Pi antiporter (OPA) (TC 2.A.1.4) family.</text>
</comment>
<keyword evidence="9" id="KW-0732">Signal</keyword>
<evidence type="ECO:0000256" key="3">
    <source>
        <dbReference type="ARBA" id="ARBA00022448"/>
    </source>
</evidence>
<feature type="chain" id="PRO_5035948683" evidence="9">
    <location>
        <begin position="16"/>
        <end position="446"/>
    </location>
</feature>
<keyword evidence="11" id="KW-1185">Reference proteome</keyword>
<feature type="transmembrane region" description="Helical" evidence="8">
    <location>
        <begin position="402"/>
        <end position="421"/>
    </location>
</feature>
<dbReference type="Pfam" id="PF07690">
    <property type="entry name" value="MFS_1"/>
    <property type="match status" value="1"/>
</dbReference>
<feature type="transmembrane region" description="Helical" evidence="8">
    <location>
        <begin position="324"/>
        <end position="346"/>
    </location>
</feature>
<sequence length="446" mass="49681">MLVLTFVCYALFCAARRPITVVQLKILKECNASIFENSSIHTPSGNDTWCRGTVFQKDAQTFMQVLGSLFVGAYGVCMYGSGVIADYFNPRYYLTWGTYEWERRSHWSWLLSTSWAIRIGLRCLPHTGTAGKEADSSLHCGILRVLCVGSLLGILLAGINVQERWGFAFFFPAVLVVLMGVVIFLFFVVHPADIANLDRQDISKEQEEETELPPWLDTKRAIEFYEAFKVPGVLEFSGCMFFSRMISYFFLFWRPAFLLEFGVKTLAETALYSLPYIIGGIFGGLTIGILKDIFQKNALICISFLLLSIPFIAIQVMLQFQANTLALDIFLQLIVGLLVEAPYILLSTSISVDLGTHSIMRRGHRGLATIAAIIEGTGAVGATVGPLVIVELADKKNWINTVIIMTAMEVLAALCLARIAYKDYQAASMKMSLGDYWFSGVREFPG</sequence>
<evidence type="ECO:0000256" key="2">
    <source>
        <dbReference type="ARBA" id="ARBA00009598"/>
    </source>
</evidence>
<dbReference type="InterPro" id="IPR011701">
    <property type="entry name" value="MFS"/>
</dbReference>
<protein>
    <submittedName>
        <fullName evidence="10">Glucose-6-phosphate exchanger SLC37A2 like protein</fullName>
    </submittedName>
</protein>
<dbReference type="PANTHER" id="PTHR43184">
    <property type="entry name" value="MAJOR FACILITATOR SUPERFAMILY TRANSPORTER 16, ISOFORM B"/>
    <property type="match status" value="1"/>
</dbReference>
<dbReference type="GO" id="GO:0016020">
    <property type="term" value="C:membrane"/>
    <property type="evidence" value="ECO:0007669"/>
    <property type="project" value="UniProtKB-SubCell"/>
</dbReference>
<organism evidence="10 11">
    <name type="scientific">Argiope bruennichi</name>
    <name type="common">Wasp spider</name>
    <name type="synonym">Aranea bruennichi</name>
    <dbReference type="NCBI Taxonomy" id="94029"/>
    <lineage>
        <taxon>Eukaryota</taxon>
        <taxon>Metazoa</taxon>
        <taxon>Ecdysozoa</taxon>
        <taxon>Arthropoda</taxon>
        <taxon>Chelicerata</taxon>
        <taxon>Arachnida</taxon>
        <taxon>Araneae</taxon>
        <taxon>Araneomorphae</taxon>
        <taxon>Entelegynae</taxon>
        <taxon>Araneoidea</taxon>
        <taxon>Araneidae</taxon>
        <taxon>Argiope</taxon>
    </lineage>
</organism>
<feature type="transmembrane region" description="Helical" evidence="8">
    <location>
        <begin position="273"/>
        <end position="290"/>
    </location>
</feature>
<keyword evidence="5 8" id="KW-0812">Transmembrane</keyword>
<evidence type="ECO:0000313" key="11">
    <source>
        <dbReference type="Proteomes" id="UP000807504"/>
    </source>
</evidence>
<name>A0A8T0EV57_ARGBR</name>
<dbReference type="Proteomes" id="UP000807504">
    <property type="component" value="Unassembled WGS sequence"/>
</dbReference>
<gene>
    <name evidence="10" type="ORF">HNY73_014996</name>
</gene>
<feature type="transmembrane region" description="Helical" evidence="8">
    <location>
        <begin position="167"/>
        <end position="189"/>
    </location>
</feature>
<keyword evidence="6 8" id="KW-1133">Transmembrane helix</keyword>
<keyword evidence="3" id="KW-0813">Transport</keyword>
<accession>A0A8T0EV57</accession>
<reference evidence="10" key="1">
    <citation type="journal article" date="2020" name="bioRxiv">
        <title>Chromosome-level reference genome of the European wasp spider Argiope bruennichi: a resource for studies on range expansion and evolutionary adaptation.</title>
        <authorList>
            <person name="Sheffer M.M."/>
            <person name="Hoppe A."/>
            <person name="Krehenwinkel H."/>
            <person name="Uhl G."/>
            <person name="Kuss A.W."/>
            <person name="Jensen L."/>
            <person name="Jensen C."/>
            <person name="Gillespie R.G."/>
            <person name="Hoff K.J."/>
            <person name="Prost S."/>
        </authorList>
    </citation>
    <scope>NUCLEOTIDE SEQUENCE</scope>
</reference>